<evidence type="ECO:0000256" key="1">
    <source>
        <dbReference type="SAM" id="MobiDB-lite"/>
    </source>
</evidence>
<name>A0ABQ6J8V1_9GAMM</name>
<gene>
    <name evidence="2" type="ORF">GCM10025855_41340</name>
</gene>
<dbReference type="RefSeq" id="WP_431312106.1">
    <property type="nucleotide sequence ID" value="NZ_BSUY01000003.1"/>
</dbReference>
<protein>
    <submittedName>
        <fullName evidence="2">Uncharacterized protein</fullName>
    </submittedName>
</protein>
<comment type="caution">
    <text evidence="2">The sequence shown here is derived from an EMBL/GenBank/DDBJ whole genome shotgun (WGS) entry which is preliminary data.</text>
</comment>
<dbReference type="EMBL" id="BSUY01000003">
    <property type="protein sequence ID" value="GMA84600.1"/>
    <property type="molecule type" value="Genomic_DNA"/>
</dbReference>
<dbReference type="Proteomes" id="UP001157046">
    <property type="component" value="Unassembled WGS sequence"/>
</dbReference>
<proteinExistence type="predicted"/>
<organism evidence="2 3">
    <name type="scientific">Shewanella glacialipiscicola</name>
    <dbReference type="NCBI Taxonomy" id="614069"/>
    <lineage>
        <taxon>Bacteria</taxon>
        <taxon>Pseudomonadati</taxon>
        <taxon>Pseudomonadota</taxon>
        <taxon>Gammaproteobacteria</taxon>
        <taxon>Alteromonadales</taxon>
        <taxon>Shewanellaceae</taxon>
        <taxon>Shewanella</taxon>
    </lineage>
</organism>
<keyword evidence="3" id="KW-1185">Reference proteome</keyword>
<accession>A0ABQ6J8V1</accession>
<reference evidence="3" key="1">
    <citation type="journal article" date="2019" name="Int. J. Syst. Evol. Microbiol.">
        <title>The Global Catalogue of Microorganisms (GCM) 10K type strain sequencing project: providing services to taxonomists for standard genome sequencing and annotation.</title>
        <authorList>
            <consortium name="The Broad Institute Genomics Platform"/>
            <consortium name="The Broad Institute Genome Sequencing Center for Infectious Disease"/>
            <person name="Wu L."/>
            <person name="Ma J."/>
        </authorList>
    </citation>
    <scope>NUCLEOTIDE SEQUENCE [LARGE SCALE GENOMIC DNA]</scope>
    <source>
        <strain evidence="3">NBRC 102030</strain>
    </source>
</reference>
<feature type="region of interest" description="Disordered" evidence="1">
    <location>
        <begin position="42"/>
        <end position="66"/>
    </location>
</feature>
<evidence type="ECO:0000313" key="2">
    <source>
        <dbReference type="EMBL" id="GMA84600.1"/>
    </source>
</evidence>
<sequence length="66" mass="7378">MRLNLVMNYPTGYPALLKKLPFVILTAFVAVVGINNVNAATTQAAPSTEKKQRKRRRNSPTIRLSH</sequence>
<evidence type="ECO:0000313" key="3">
    <source>
        <dbReference type="Proteomes" id="UP001157046"/>
    </source>
</evidence>